<feature type="region of interest" description="Disordered" evidence="1">
    <location>
        <begin position="190"/>
        <end position="221"/>
    </location>
</feature>
<accession>A0A4Q2DCE0</accession>
<evidence type="ECO:0000256" key="1">
    <source>
        <dbReference type="SAM" id="MobiDB-lite"/>
    </source>
</evidence>
<organism evidence="3 4">
    <name type="scientific">Candolleomyces aberdarensis</name>
    <dbReference type="NCBI Taxonomy" id="2316362"/>
    <lineage>
        <taxon>Eukaryota</taxon>
        <taxon>Fungi</taxon>
        <taxon>Dikarya</taxon>
        <taxon>Basidiomycota</taxon>
        <taxon>Agaricomycotina</taxon>
        <taxon>Agaricomycetes</taxon>
        <taxon>Agaricomycetidae</taxon>
        <taxon>Agaricales</taxon>
        <taxon>Agaricineae</taxon>
        <taxon>Psathyrellaceae</taxon>
        <taxon>Candolleomyces</taxon>
    </lineage>
</organism>
<sequence length="221" mass="24623">MAAEASLWLCMYALLGARRRYLAILMAIFVAFAISCLVLMLIELTSWKAVRPIDFMQTLGYTCAYSASEVKAQAAVAVVSYIKLAWAALSALIGLTTLLVRYRRQNNNLINVIREEGGIYYLTVIAILLAEAVTRTPAERVRQTYGIMTMLNRLVTPILSNRLLLQMRTVGDHSAQTAISGILFNPPVASLEETESERTSEIWTGDREPPVRPDDKEKPIV</sequence>
<dbReference type="Proteomes" id="UP000290288">
    <property type="component" value="Unassembled WGS sequence"/>
</dbReference>
<evidence type="ECO:0000313" key="3">
    <source>
        <dbReference type="EMBL" id="RXW16521.1"/>
    </source>
</evidence>
<dbReference type="OrthoDB" id="3022404at2759"/>
<keyword evidence="2" id="KW-0812">Transmembrane</keyword>
<name>A0A4Q2DCE0_9AGAR</name>
<dbReference type="AlphaFoldDB" id="A0A4Q2DCE0"/>
<evidence type="ECO:0000256" key="2">
    <source>
        <dbReference type="SAM" id="Phobius"/>
    </source>
</evidence>
<comment type="caution">
    <text evidence="3">The sequence shown here is derived from an EMBL/GenBank/DDBJ whole genome shotgun (WGS) entry which is preliminary data.</text>
</comment>
<gene>
    <name evidence="3" type="ORF">EST38_g9332</name>
</gene>
<proteinExistence type="predicted"/>
<protein>
    <submittedName>
        <fullName evidence="3">Uncharacterized protein</fullName>
    </submittedName>
</protein>
<dbReference type="EMBL" id="SDEE01000429">
    <property type="protein sequence ID" value="RXW16521.1"/>
    <property type="molecule type" value="Genomic_DNA"/>
</dbReference>
<feature type="transmembrane region" description="Helical" evidence="2">
    <location>
        <begin position="21"/>
        <end position="42"/>
    </location>
</feature>
<keyword evidence="4" id="KW-1185">Reference proteome</keyword>
<feature type="compositionally biased region" description="Basic and acidic residues" evidence="1">
    <location>
        <begin position="196"/>
        <end position="221"/>
    </location>
</feature>
<keyword evidence="2" id="KW-1133">Transmembrane helix</keyword>
<keyword evidence="2" id="KW-0472">Membrane</keyword>
<feature type="transmembrane region" description="Helical" evidence="2">
    <location>
        <begin position="74"/>
        <end position="100"/>
    </location>
</feature>
<evidence type="ECO:0000313" key="4">
    <source>
        <dbReference type="Proteomes" id="UP000290288"/>
    </source>
</evidence>
<reference evidence="3 4" key="1">
    <citation type="submission" date="2019-01" db="EMBL/GenBank/DDBJ databases">
        <title>Draft genome sequence of Psathyrella aberdarensis IHI B618.</title>
        <authorList>
            <person name="Buettner E."/>
            <person name="Kellner H."/>
        </authorList>
    </citation>
    <scope>NUCLEOTIDE SEQUENCE [LARGE SCALE GENOMIC DNA]</scope>
    <source>
        <strain evidence="3 4">IHI B618</strain>
    </source>
</reference>